<dbReference type="SUPFAM" id="SSF55729">
    <property type="entry name" value="Acyl-CoA N-acyltransferases (Nat)"/>
    <property type="match status" value="1"/>
</dbReference>
<dbReference type="AlphaFoldDB" id="A0A7I9VP38"/>
<comment type="caution">
    <text evidence="1">The sequence shown here is derived from an EMBL/GenBank/DDBJ whole genome shotgun (WGS) entry which is preliminary data.</text>
</comment>
<evidence type="ECO:0008006" key="3">
    <source>
        <dbReference type="Google" id="ProtNLM"/>
    </source>
</evidence>
<sequence>MNLTSLDDPHERCARADARAELTIHHLDPGDPLLRAGLAEWERLARALLGEGELGAETRPRIEDDLRIIEELRNVLDGVEPGEGTARERELCAAFGHGRLQGVCSYFVCPGGVFIELLASAPWNLLRAPGGPDRRAVRGVGQALIAHAQRLSFSAGHGGRVSLQAENPRCLQQYRRLGFELMRPSDVPLTLVPKGKKGWSKEALRVARGQCGPEEARAPWLLLDPSRHVLGVRRAQARGPGRIRAAA</sequence>
<keyword evidence="2" id="KW-1185">Reference proteome</keyword>
<accession>A0A7I9VP38</accession>
<organism evidence="1 2">
    <name type="scientific">Anaeromyxobacter diazotrophicus</name>
    <dbReference type="NCBI Taxonomy" id="2590199"/>
    <lineage>
        <taxon>Bacteria</taxon>
        <taxon>Pseudomonadati</taxon>
        <taxon>Myxococcota</taxon>
        <taxon>Myxococcia</taxon>
        <taxon>Myxococcales</taxon>
        <taxon>Cystobacterineae</taxon>
        <taxon>Anaeromyxobacteraceae</taxon>
        <taxon>Anaeromyxobacter</taxon>
    </lineage>
</organism>
<dbReference type="InterPro" id="IPR016181">
    <property type="entry name" value="Acyl_CoA_acyltransferase"/>
</dbReference>
<name>A0A7I9VP38_9BACT</name>
<proteinExistence type="predicted"/>
<reference evidence="2" key="1">
    <citation type="journal article" date="2020" name="Appl. Environ. Microbiol.">
        <title>Diazotrophic Anaeromyxobacter Isolates from Soils.</title>
        <authorList>
            <person name="Masuda Y."/>
            <person name="Yamanaka H."/>
            <person name="Xu Z.X."/>
            <person name="Shiratori Y."/>
            <person name="Aono T."/>
            <person name="Amachi S."/>
            <person name="Senoo K."/>
            <person name="Itoh H."/>
        </authorList>
    </citation>
    <scope>NUCLEOTIDE SEQUENCE [LARGE SCALE GENOMIC DNA]</scope>
    <source>
        <strain evidence="2">R267</strain>
    </source>
</reference>
<gene>
    <name evidence="1" type="ORF">AMYX_29170</name>
</gene>
<evidence type="ECO:0000313" key="2">
    <source>
        <dbReference type="Proteomes" id="UP000503640"/>
    </source>
</evidence>
<dbReference type="Gene3D" id="3.40.630.30">
    <property type="match status" value="1"/>
</dbReference>
<protein>
    <recommendedName>
        <fullName evidence="3">N-acetyltransferase domain-containing protein</fullName>
    </recommendedName>
</protein>
<dbReference type="EMBL" id="BJTG01000007">
    <property type="protein sequence ID" value="GEJ58176.1"/>
    <property type="molecule type" value="Genomic_DNA"/>
</dbReference>
<evidence type="ECO:0000313" key="1">
    <source>
        <dbReference type="EMBL" id="GEJ58176.1"/>
    </source>
</evidence>
<dbReference type="Proteomes" id="UP000503640">
    <property type="component" value="Unassembled WGS sequence"/>
</dbReference>
<dbReference type="RefSeq" id="WP_176066491.1">
    <property type="nucleotide sequence ID" value="NZ_BJTG01000007.1"/>
</dbReference>